<keyword evidence="1" id="KW-0804">Transcription</keyword>
<organism evidence="1 2">
    <name type="scientific">Paenibacillus terricola</name>
    <dbReference type="NCBI Taxonomy" id="2763503"/>
    <lineage>
        <taxon>Bacteria</taxon>
        <taxon>Bacillati</taxon>
        <taxon>Bacillota</taxon>
        <taxon>Bacilli</taxon>
        <taxon>Bacillales</taxon>
        <taxon>Paenibacillaceae</taxon>
        <taxon>Paenibacillus</taxon>
    </lineage>
</organism>
<protein>
    <submittedName>
        <fullName evidence="1">DNA-directed RNA polymerase subunit beta</fullName>
    </submittedName>
</protein>
<accession>A0ABR8MXX9</accession>
<evidence type="ECO:0000313" key="1">
    <source>
        <dbReference type="EMBL" id="MBD3920795.1"/>
    </source>
</evidence>
<proteinExistence type="predicted"/>
<comment type="caution">
    <text evidence="1">The sequence shown here is derived from an EMBL/GenBank/DDBJ whole genome shotgun (WGS) entry which is preliminary data.</text>
</comment>
<reference evidence="1 2" key="1">
    <citation type="submission" date="2020-09" db="EMBL/GenBank/DDBJ databases">
        <title>Paenibacillus sp. strain PR3 16S rRNA gene Genome sequencing and assembly.</title>
        <authorList>
            <person name="Kim J."/>
        </authorList>
    </citation>
    <scope>NUCLEOTIDE SEQUENCE [LARGE SCALE GENOMIC DNA]</scope>
    <source>
        <strain evidence="1 2">PR3</strain>
    </source>
</reference>
<evidence type="ECO:0000313" key="2">
    <source>
        <dbReference type="Proteomes" id="UP000609346"/>
    </source>
</evidence>
<keyword evidence="1" id="KW-0240">DNA-directed RNA polymerase</keyword>
<dbReference type="InterPro" id="IPR024596">
    <property type="entry name" value="RNApol_su_b/EpuA"/>
</dbReference>
<dbReference type="EMBL" id="JACXZA010000004">
    <property type="protein sequence ID" value="MBD3920795.1"/>
    <property type="molecule type" value="Genomic_DNA"/>
</dbReference>
<dbReference type="Proteomes" id="UP000609346">
    <property type="component" value="Unassembled WGS sequence"/>
</dbReference>
<dbReference type="Pfam" id="PF11772">
    <property type="entry name" value="EpuA"/>
    <property type="match status" value="1"/>
</dbReference>
<sequence length="51" mass="5898">MLRLLVVPVLLFWAVVAGLYVGYSVLGHQPKGEVFDMQTWKHVYDLMFSNE</sequence>
<dbReference type="GO" id="GO:0000428">
    <property type="term" value="C:DNA-directed RNA polymerase complex"/>
    <property type="evidence" value="ECO:0007669"/>
    <property type="project" value="UniProtKB-KW"/>
</dbReference>
<gene>
    <name evidence="1" type="ORF">H8B09_18660</name>
</gene>
<keyword evidence="2" id="KW-1185">Reference proteome</keyword>
<name>A0ABR8MXX9_9BACL</name>